<keyword evidence="5" id="KW-1185">Reference proteome</keyword>
<reference evidence="4" key="1">
    <citation type="submission" date="2023-08" db="EMBL/GenBank/DDBJ databases">
        <authorList>
            <person name="Audoor S."/>
            <person name="Bilcke G."/>
        </authorList>
    </citation>
    <scope>NUCLEOTIDE SEQUENCE</scope>
</reference>
<evidence type="ECO:0000256" key="1">
    <source>
        <dbReference type="ARBA" id="ARBA00022741"/>
    </source>
</evidence>
<dbReference type="InterPro" id="IPR011009">
    <property type="entry name" value="Kinase-like_dom_sf"/>
</dbReference>
<protein>
    <recommendedName>
        <fullName evidence="3">Protein kinase domain-containing protein</fullName>
    </recommendedName>
</protein>
<dbReference type="InterPro" id="IPR051681">
    <property type="entry name" value="Ser/Thr_Kinases-Pseudokinases"/>
</dbReference>
<dbReference type="PANTHER" id="PTHR44329">
    <property type="entry name" value="SERINE/THREONINE-PROTEIN KINASE TNNI3K-RELATED"/>
    <property type="match status" value="1"/>
</dbReference>
<evidence type="ECO:0000313" key="4">
    <source>
        <dbReference type="EMBL" id="CAJ1955539.1"/>
    </source>
</evidence>
<dbReference type="PANTHER" id="PTHR44329:SF298">
    <property type="entry name" value="MIXED LINEAGE KINASE DOMAIN-LIKE PROTEIN"/>
    <property type="match status" value="1"/>
</dbReference>
<evidence type="ECO:0000313" key="5">
    <source>
        <dbReference type="Proteomes" id="UP001295423"/>
    </source>
</evidence>
<dbReference type="SUPFAM" id="SSF56112">
    <property type="entry name" value="Protein kinase-like (PK-like)"/>
    <property type="match status" value="1"/>
</dbReference>
<dbReference type="SMART" id="SM00220">
    <property type="entry name" value="S_TKc"/>
    <property type="match status" value="1"/>
</dbReference>
<evidence type="ECO:0000259" key="3">
    <source>
        <dbReference type="PROSITE" id="PS50011"/>
    </source>
</evidence>
<organism evidence="4 5">
    <name type="scientific">Cylindrotheca closterium</name>
    <dbReference type="NCBI Taxonomy" id="2856"/>
    <lineage>
        <taxon>Eukaryota</taxon>
        <taxon>Sar</taxon>
        <taxon>Stramenopiles</taxon>
        <taxon>Ochrophyta</taxon>
        <taxon>Bacillariophyta</taxon>
        <taxon>Bacillariophyceae</taxon>
        <taxon>Bacillariophycidae</taxon>
        <taxon>Bacillariales</taxon>
        <taxon>Bacillariaceae</taxon>
        <taxon>Cylindrotheca</taxon>
    </lineage>
</organism>
<gene>
    <name evidence="4" type="ORF">CYCCA115_LOCUS15798</name>
</gene>
<accession>A0AAD2FX26</accession>
<dbReference type="GO" id="GO:0004674">
    <property type="term" value="F:protein serine/threonine kinase activity"/>
    <property type="evidence" value="ECO:0007669"/>
    <property type="project" value="TreeGrafter"/>
</dbReference>
<sequence length="435" mass="50324">MRPKEGCSKAETDITNFNLYCLLSRHNDYVHKNMSGAYPTYTMSDIIMGRKLQTIDNTVSIYEIMQPSTGERIYDTRDDADEEESDMLETDYRYVLKTLKRGKEEIRDDNYQRNAYLESETRILSNMSHPNIIRLEGTSHEVESFIILERLCDTLAYRIQQWEVEDCKIGVMFRKKKLDKLQEQKLHVAYDITTAIEHLHKHNIVHRDIKPENFQFDDMDTIKLCNFALARDLPLRNGGSSSTRRPGKSFRMTAMVGTPRYMAPEVGLGNKYNTSCDVYSFALTFAYIMSGEKPYENYDTVKLLKHCVWESSYPARPELDKSIISPALHIMLKKAWSRDILNRPKAGELKQFLWNAVKTKPFPKTTREWLATDNDCPCCQRNSNVLVKGEIRIQDSSFEEEIVPFFVPAAPSPSASASPAPPQWWSPYGEEITWS</sequence>
<dbReference type="InterPro" id="IPR000719">
    <property type="entry name" value="Prot_kinase_dom"/>
</dbReference>
<dbReference type="Proteomes" id="UP001295423">
    <property type="component" value="Unassembled WGS sequence"/>
</dbReference>
<dbReference type="PROSITE" id="PS50011">
    <property type="entry name" value="PROTEIN_KINASE_DOM"/>
    <property type="match status" value="1"/>
</dbReference>
<dbReference type="EMBL" id="CAKOGP040001892">
    <property type="protein sequence ID" value="CAJ1955539.1"/>
    <property type="molecule type" value="Genomic_DNA"/>
</dbReference>
<comment type="caution">
    <text evidence="4">The sequence shown here is derived from an EMBL/GenBank/DDBJ whole genome shotgun (WGS) entry which is preliminary data.</text>
</comment>
<dbReference type="Gene3D" id="3.30.200.20">
    <property type="entry name" value="Phosphorylase Kinase, domain 1"/>
    <property type="match status" value="1"/>
</dbReference>
<keyword evidence="2" id="KW-0067">ATP-binding</keyword>
<keyword evidence="1" id="KW-0547">Nucleotide-binding</keyword>
<dbReference type="Gene3D" id="1.10.510.10">
    <property type="entry name" value="Transferase(Phosphotransferase) domain 1"/>
    <property type="match status" value="1"/>
</dbReference>
<proteinExistence type="predicted"/>
<name>A0AAD2FX26_9STRA</name>
<evidence type="ECO:0000256" key="2">
    <source>
        <dbReference type="ARBA" id="ARBA00022840"/>
    </source>
</evidence>
<dbReference type="Pfam" id="PF00069">
    <property type="entry name" value="Pkinase"/>
    <property type="match status" value="1"/>
</dbReference>
<dbReference type="AlphaFoldDB" id="A0AAD2FX26"/>
<feature type="domain" description="Protein kinase" evidence="3">
    <location>
        <begin position="59"/>
        <end position="353"/>
    </location>
</feature>
<dbReference type="GO" id="GO:0005524">
    <property type="term" value="F:ATP binding"/>
    <property type="evidence" value="ECO:0007669"/>
    <property type="project" value="UniProtKB-KW"/>
</dbReference>